<dbReference type="Gene3D" id="1.10.132.70">
    <property type="match status" value="1"/>
</dbReference>
<feature type="compositionally biased region" description="Polar residues" evidence="14">
    <location>
        <begin position="323"/>
        <end position="332"/>
    </location>
</feature>
<dbReference type="Pfam" id="PF12009">
    <property type="entry name" value="Telomerase_RBD"/>
    <property type="match status" value="1"/>
</dbReference>
<feature type="compositionally biased region" description="Basic residues" evidence="14">
    <location>
        <begin position="352"/>
        <end position="381"/>
    </location>
</feature>
<dbReference type="InterPro" id="IPR021891">
    <property type="entry name" value="Telomerase_RBD"/>
</dbReference>
<evidence type="ECO:0000256" key="9">
    <source>
        <dbReference type="ARBA" id="ARBA00022895"/>
    </source>
</evidence>
<dbReference type="GO" id="GO:0000781">
    <property type="term" value="C:chromosome, telomeric region"/>
    <property type="evidence" value="ECO:0007669"/>
    <property type="project" value="UniProtKB-SubCell"/>
</dbReference>
<dbReference type="GO" id="GO:0046872">
    <property type="term" value="F:metal ion binding"/>
    <property type="evidence" value="ECO:0007669"/>
    <property type="project" value="UniProtKB-KW"/>
</dbReference>
<dbReference type="CDD" id="cd01648">
    <property type="entry name" value="TERT"/>
    <property type="match status" value="1"/>
</dbReference>
<keyword evidence="5 13" id="KW-0808">Transferase</keyword>
<organism evidence="16">
    <name type="scientific">Blastobotrys adeninivorans</name>
    <name type="common">Yeast</name>
    <name type="synonym">Arxula adeninivorans</name>
    <dbReference type="NCBI Taxonomy" id="409370"/>
    <lineage>
        <taxon>Eukaryota</taxon>
        <taxon>Fungi</taxon>
        <taxon>Dikarya</taxon>
        <taxon>Ascomycota</taxon>
        <taxon>Saccharomycotina</taxon>
        <taxon>Dipodascomycetes</taxon>
        <taxon>Dipodascales</taxon>
        <taxon>Trichomonascaceae</taxon>
        <taxon>Blastobotrys</taxon>
    </lineage>
</organism>
<keyword evidence="9 13" id="KW-0779">Telomere</keyword>
<dbReference type="SUPFAM" id="SSF56672">
    <property type="entry name" value="DNA/RNA polymerases"/>
    <property type="match status" value="1"/>
</dbReference>
<name>A0A060T762_BLAAD</name>
<feature type="domain" description="Reverse transcriptase" evidence="15">
    <location>
        <begin position="550"/>
        <end position="867"/>
    </location>
</feature>
<keyword evidence="6 13" id="KW-0548">Nucleotidyltransferase</keyword>
<dbReference type="GO" id="GO:0007004">
    <property type="term" value="P:telomere maintenance via telomerase"/>
    <property type="evidence" value="ECO:0007669"/>
    <property type="project" value="TreeGrafter"/>
</dbReference>
<comment type="subcellular location">
    <subcellularLocation>
        <location evidence="13">Nucleus</location>
    </subcellularLocation>
    <subcellularLocation>
        <location evidence="13">Chromosome</location>
        <location evidence="13">Telomere</location>
    </subcellularLocation>
</comment>
<dbReference type="SMART" id="SM00975">
    <property type="entry name" value="Telomerase_RBD"/>
    <property type="match status" value="1"/>
</dbReference>
<dbReference type="InterPro" id="IPR000477">
    <property type="entry name" value="RT_dom"/>
</dbReference>
<reference evidence="16" key="2">
    <citation type="submission" date="2014-06" db="EMBL/GenBank/DDBJ databases">
        <title>The complete genome of Blastobotrys (Arxula) adeninivorans LS3 - a yeast of biotechnological interest.</title>
        <authorList>
            <person name="Kunze G."/>
            <person name="Gaillardin C."/>
            <person name="Czernicka M."/>
            <person name="Durrens P."/>
            <person name="Martin T."/>
            <person name="Boer E."/>
            <person name="Gabaldon T."/>
            <person name="Cruz J."/>
            <person name="Talla E."/>
            <person name="Marck C."/>
            <person name="Goffeau A."/>
            <person name="Barbe V."/>
            <person name="Baret P."/>
            <person name="Baronian K."/>
            <person name="Beier S."/>
            <person name="Bleykasten C."/>
            <person name="Bode R."/>
            <person name="Casaregola S."/>
            <person name="Despons L."/>
            <person name="Fairhead C."/>
            <person name="Giersberg M."/>
            <person name="Gierski P."/>
            <person name="Hahnel U."/>
            <person name="Hartmann A."/>
            <person name="Jankowska D."/>
            <person name="Jubin C."/>
            <person name="Jung P."/>
            <person name="Lafontaine I."/>
            <person name="Leh-Louis V."/>
            <person name="Lemaire M."/>
            <person name="Marcet-Houben M."/>
            <person name="Mascher M."/>
            <person name="Morel G."/>
            <person name="Richard G.-F."/>
            <person name="Riechen J."/>
            <person name="Sacerdot C."/>
            <person name="Sarkar A."/>
            <person name="Savel G."/>
            <person name="Schacherer J."/>
            <person name="Sherman D."/>
            <person name="Straub M.-L."/>
            <person name="Stein N."/>
            <person name="Thierry A."/>
            <person name="Trautwein-Schult A."/>
            <person name="Westhof E."/>
            <person name="Worch S."/>
            <person name="Dujon B."/>
            <person name="Souciet J.-L."/>
            <person name="Wincker P."/>
            <person name="Scholz U."/>
            <person name="Neuveglise N."/>
        </authorList>
    </citation>
    <scope>NUCLEOTIDE SEQUENCE</scope>
    <source>
        <strain evidence="16">LS3</strain>
    </source>
</reference>
<dbReference type="GO" id="GO:0003720">
    <property type="term" value="F:telomerase activity"/>
    <property type="evidence" value="ECO:0007669"/>
    <property type="project" value="InterPro"/>
</dbReference>
<evidence type="ECO:0000256" key="14">
    <source>
        <dbReference type="SAM" id="MobiDB-lite"/>
    </source>
</evidence>
<dbReference type="PhylomeDB" id="A0A060T762"/>
<dbReference type="Gene3D" id="3.30.70.2630">
    <property type="match status" value="1"/>
</dbReference>
<evidence type="ECO:0000256" key="12">
    <source>
        <dbReference type="ARBA" id="ARBA00048173"/>
    </source>
</evidence>
<dbReference type="PANTHER" id="PTHR12066">
    <property type="entry name" value="TELOMERASE REVERSE TRANSCRIPTASE"/>
    <property type="match status" value="1"/>
</dbReference>
<dbReference type="PRINTS" id="PR01365">
    <property type="entry name" value="TELOMERASERT"/>
</dbReference>
<keyword evidence="8 13" id="KW-0460">Magnesium</keyword>
<keyword evidence="10 13" id="KW-0695">RNA-directed DNA polymerase</keyword>
<comment type="function">
    <text evidence="13">Telomerase is a ribonucleoprotein enzyme essential for the replication of chromosome termini in most eukaryotes. It elongates telomeres. It is a reverse transcriptase that adds simple sequence repeats to chromosome ends by copying a template sequence within the RNA component of the enzyme.</text>
</comment>
<evidence type="ECO:0000256" key="11">
    <source>
        <dbReference type="ARBA" id="ARBA00023242"/>
    </source>
</evidence>
<dbReference type="GO" id="GO:0070034">
    <property type="term" value="F:telomerase RNA binding"/>
    <property type="evidence" value="ECO:0007669"/>
    <property type="project" value="TreeGrafter"/>
</dbReference>
<evidence type="ECO:0000313" key="16">
    <source>
        <dbReference type="EMBL" id="CDP36975.1"/>
    </source>
</evidence>
<accession>A0A060T762</accession>
<dbReference type="PROSITE" id="PS50878">
    <property type="entry name" value="RT_POL"/>
    <property type="match status" value="1"/>
</dbReference>
<reference evidence="16" key="1">
    <citation type="submission" date="2014-02" db="EMBL/GenBank/DDBJ databases">
        <authorList>
            <person name="Genoscope - CEA"/>
        </authorList>
    </citation>
    <scope>NUCLEOTIDE SEQUENCE</scope>
    <source>
        <strain evidence="16">LS3</strain>
    </source>
</reference>
<evidence type="ECO:0000259" key="15">
    <source>
        <dbReference type="PROSITE" id="PS50878"/>
    </source>
</evidence>
<dbReference type="GO" id="GO:0000333">
    <property type="term" value="C:telomerase catalytic core complex"/>
    <property type="evidence" value="ECO:0007669"/>
    <property type="project" value="TreeGrafter"/>
</dbReference>
<dbReference type="AlphaFoldDB" id="A0A060T762"/>
<evidence type="ECO:0000256" key="6">
    <source>
        <dbReference type="ARBA" id="ARBA00022695"/>
    </source>
</evidence>
<evidence type="ECO:0000256" key="13">
    <source>
        <dbReference type="RuleBase" id="RU365061"/>
    </source>
</evidence>
<evidence type="ECO:0000256" key="1">
    <source>
        <dbReference type="ARBA" id="ARBA00008001"/>
    </source>
</evidence>
<keyword evidence="7 13" id="KW-0479">Metal-binding</keyword>
<evidence type="ECO:0000256" key="7">
    <source>
        <dbReference type="ARBA" id="ARBA00022723"/>
    </source>
</evidence>
<protein>
    <recommendedName>
        <fullName evidence="3 13">Telomerase reverse transcriptase</fullName>
        <ecNumber evidence="2 13">2.7.7.49</ecNumber>
    </recommendedName>
    <alternativeName>
        <fullName evidence="13">Telomerase catalytic subunit</fullName>
    </alternativeName>
</protein>
<keyword evidence="4 13" id="KW-0158">Chromosome</keyword>
<dbReference type="InterPro" id="IPR043502">
    <property type="entry name" value="DNA/RNA_pol_sf"/>
</dbReference>
<dbReference type="PANTHER" id="PTHR12066:SF0">
    <property type="entry name" value="TELOMERASE REVERSE TRANSCRIPTASE"/>
    <property type="match status" value="1"/>
</dbReference>
<evidence type="ECO:0000256" key="10">
    <source>
        <dbReference type="ARBA" id="ARBA00022918"/>
    </source>
</evidence>
<evidence type="ECO:0000256" key="3">
    <source>
        <dbReference type="ARBA" id="ARBA00016182"/>
    </source>
</evidence>
<evidence type="ECO:0000256" key="5">
    <source>
        <dbReference type="ARBA" id="ARBA00022679"/>
    </source>
</evidence>
<evidence type="ECO:0000256" key="2">
    <source>
        <dbReference type="ARBA" id="ARBA00012493"/>
    </source>
</evidence>
<dbReference type="GO" id="GO:0042162">
    <property type="term" value="F:telomeric DNA binding"/>
    <property type="evidence" value="ECO:0007669"/>
    <property type="project" value="TreeGrafter"/>
</dbReference>
<comment type="catalytic activity">
    <reaction evidence="12 13">
        <text>DNA(n) + a 2'-deoxyribonucleoside 5'-triphosphate = DNA(n+1) + diphosphate</text>
        <dbReference type="Rhea" id="RHEA:22508"/>
        <dbReference type="Rhea" id="RHEA-COMP:17339"/>
        <dbReference type="Rhea" id="RHEA-COMP:17340"/>
        <dbReference type="ChEBI" id="CHEBI:33019"/>
        <dbReference type="ChEBI" id="CHEBI:61560"/>
        <dbReference type="ChEBI" id="CHEBI:173112"/>
        <dbReference type="EC" id="2.7.7.49"/>
    </reaction>
</comment>
<dbReference type="EC" id="2.7.7.49" evidence="2 13"/>
<gene>
    <name evidence="16" type="ORF">GNLVRS02_ARAD1D00880g</name>
</gene>
<dbReference type="EMBL" id="HG937694">
    <property type="protein sequence ID" value="CDP36975.1"/>
    <property type="molecule type" value="Genomic_DNA"/>
</dbReference>
<sequence>MTGIPCEREIRKLYKHTSTLLEILRKLPKVVDVVKPNDSPEYFWLLEKTLFAYDNDEILKTNYDDYIYPYRPNADDSLETLLVNVVSRMRKFNSRNVLLTSIDILPNGNEFPAALNAQLPQWELLLRRIGPAHLCRLLVDGNLFVGLRNHPGSFLQICGTSFSDLWWRENKASWVSRKSRQKTSRHLTKDCNIHQCEKKSADELKKVKSAVISKQRVLEQDPLLDPSGCAIYSFHPLSKIYRSLEQSNVDELIYLMLIHTLDDNADSFRRSKEETREHEKQARAWIDKQEFLPRLKEVAKKISYRHQKLPYSVIFSQLCSPHTQDQTKNNDTLFDVSSKKKRKNTEESDAHLKKKRRKSEKHERSQRKKRKLDQNKRKKTPKGQPVRSTGDGHLLHFQVIRFCQTIIKKLLPPELLGSKENWDIVMNSIRRYVQLRKDDKLSLHAMTEGISVSSIQWLTNGATKLPRPRLLKLQQILHRLLYWIFNHLLVKVITSFFYVIQPQKTDTVFYYPHDVWKSKNDIAIAELVATKLRPTDRHVDSQSFGPERPRPPNLHRPITNLGWSTVRIVPKPSLHAVRIIMQLGVGRRGPGLKPMKSVNDRLGDIFSVLSYEKEHNPFIFESGEMTSASGFPKLLTEFRKKHPPNQKFYIVKLDISQAFDNIPPHKAYEMAKSLLSSSSCYTVKKQNAFTFQRTGSFPSLVESISDATCSSLPRLSRKLKNSILVGKNQGRVTKSIEKFDILQLLYEHVNNNLIQIGKKHYRQVIGIPQGSKLAPLLCNLVYGALEADFFHRYPSYSGKLFRYIDDFFFISPHRREATTFFNDMVNGVYHDYGARVSKEKTVINFDPSETTGPFTKSNTIEYLGWSFNSNTLRFNVPEPLDRNEIRNATTIKQLAPTGLQWIQQNLLQFGYTRVTNSLFDASIHGKNKVLKSIDHLGVELGNMLICCVKRASRVEYPRPLLKCIRKTCQKLGLFIYHRQAAKRNSCDFLKFRTITMILEDKMIVQLSTSSLMDATVKHWYKMEIQMPVRRPYRHTGQQHSLK</sequence>
<feature type="region of interest" description="Disordered" evidence="14">
    <location>
        <begin position="323"/>
        <end position="390"/>
    </location>
</feature>
<keyword evidence="11 13" id="KW-0539">Nucleus</keyword>
<evidence type="ECO:0000256" key="8">
    <source>
        <dbReference type="ARBA" id="ARBA00022842"/>
    </source>
</evidence>
<proteinExistence type="inferred from homology"/>
<dbReference type="InterPro" id="IPR003545">
    <property type="entry name" value="Telomerase_RT"/>
</dbReference>
<evidence type="ECO:0000256" key="4">
    <source>
        <dbReference type="ARBA" id="ARBA00022454"/>
    </source>
</evidence>
<comment type="similarity">
    <text evidence="1 13">Belongs to the reverse transcriptase family. Telomerase subfamily.</text>
</comment>
<dbReference type="Pfam" id="PF00078">
    <property type="entry name" value="RVT_1"/>
    <property type="match status" value="1"/>
</dbReference>